<keyword evidence="4" id="KW-1185">Reference proteome</keyword>
<protein>
    <submittedName>
        <fullName evidence="3">Nucleotide-binding universal stress protein, UspA family</fullName>
    </submittedName>
</protein>
<sequence>MFSRILIPTDGSAASAETGMAGIRFAQKFDADVVGIFVAPAFQYPLYIQTMPPAYLSDEEYRNSMQTVGETYLNELRIMATQAGLHFTAEVVFSDAVAIAIIDAARRFHCDLVFIGSHGRSGCQQLFLGSVTLKVLSACPLPVLMYRPATAT</sequence>
<feature type="domain" description="UspA" evidence="2">
    <location>
        <begin position="1"/>
        <end position="147"/>
    </location>
</feature>
<evidence type="ECO:0000313" key="3">
    <source>
        <dbReference type="EMBL" id="SMP75030.1"/>
    </source>
</evidence>
<comment type="similarity">
    <text evidence="1">Belongs to the universal stress protein A family.</text>
</comment>
<evidence type="ECO:0000313" key="4">
    <source>
        <dbReference type="Proteomes" id="UP001158049"/>
    </source>
</evidence>
<dbReference type="PANTHER" id="PTHR46268:SF15">
    <property type="entry name" value="UNIVERSAL STRESS PROTEIN HP_0031"/>
    <property type="match status" value="1"/>
</dbReference>
<evidence type="ECO:0000256" key="1">
    <source>
        <dbReference type="ARBA" id="ARBA00008791"/>
    </source>
</evidence>
<dbReference type="EMBL" id="FXUL01000022">
    <property type="protein sequence ID" value="SMP75030.1"/>
    <property type="molecule type" value="Genomic_DNA"/>
</dbReference>
<dbReference type="PRINTS" id="PR01438">
    <property type="entry name" value="UNVRSLSTRESS"/>
</dbReference>
<gene>
    <name evidence="3" type="ORF">SAMN06295970_12217</name>
</gene>
<dbReference type="InterPro" id="IPR006015">
    <property type="entry name" value="Universal_stress_UspA"/>
</dbReference>
<dbReference type="SUPFAM" id="SSF52402">
    <property type="entry name" value="Adenine nucleotide alpha hydrolases-like"/>
    <property type="match status" value="1"/>
</dbReference>
<reference evidence="3 4" key="1">
    <citation type="submission" date="2017-05" db="EMBL/GenBank/DDBJ databases">
        <authorList>
            <person name="Varghese N."/>
            <person name="Submissions S."/>
        </authorList>
    </citation>
    <scope>NUCLEOTIDE SEQUENCE [LARGE SCALE GENOMIC DNA]</scope>
    <source>
        <strain evidence="3 4">DSM 26001</strain>
    </source>
</reference>
<evidence type="ECO:0000259" key="2">
    <source>
        <dbReference type="Pfam" id="PF00582"/>
    </source>
</evidence>
<dbReference type="CDD" id="cd00293">
    <property type="entry name" value="USP-like"/>
    <property type="match status" value="1"/>
</dbReference>
<accession>A0ABY1QMF2</accession>
<dbReference type="InterPro" id="IPR014729">
    <property type="entry name" value="Rossmann-like_a/b/a_fold"/>
</dbReference>
<dbReference type="Pfam" id="PF00582">
    <property type="entry name" value="Usp"/>
    <property type="match status" value="1"/>
</dbReference>
<dbReference type="RefSeq" id="WP_283444553.1">
    <property type="nucleotide sequence ID" value="NZ_FXUL01000022.1"/>
</dbReference>
<name>A0ABY1QMF2_9BURK</name>
<dbReference type="InterPro" id="IPR006016">
    <property type="entry name" value="UspA"/>
</dbReference>
<proteinExistence type="inferred from homology"/>
<dbReference type="Proteomes" id="UP001158049">
    <property type="component" value="Unassembled WGS sequence"/>
</dbReference>
<comment type="caution">
    <text evidence="3">The sequence shown here is derived from an EMBL/GenBank/DDBJ whole genome shotgun (WGS) entry which is preliminary data.</text>
</comment>
<dbReference type="Gene3D" id="3.40.50.620">
    <property type="entry name" value="HUPs"/>
    <property type="match status" value="1"/>
</dbReference>
<organism evidence="3 4">
    <name type="scientific">Noviherbaspirillum suwonense</name>
    <dbReference type="NCBI Taxonomy" id="1224511"/>
    <lineage>
        <taxon>Bacteria</taxon>
        <taxon>Pseudomonadati</taxon>
        <taxon>Pseudomonadota</taxon>
        <taxon>Betaproteobacteria</taxon>
        <taxon>Burkholderiales</taxon>
        <taxon>Oxalobacteraceae</taxon>
        <taxon>Noviherbaspirillum</taxon>
    </lineage>
</organism>
<dbReference type="PANTHER" id="PTHR46268">
    <property type="entry name" value="STRESS RESPONSE PROTEIN NHAX"/>
    <property type="match status" value="1"/>
</dbReference>